<gene>
    <name evidence="3" type="ORF">GCM10022262_17830</name>
</gene>
<keyword evidence="1" id="KW-0732">Signal</keyword>
<dbReference type="InterPro" id="IPR021255">
    <property type="entry name" value="DUF2807"/>
</dbReference>
<evidence type="ECO:0000256" key="1">
    <source>
        <dbReference type="SAM" id="SignalP"/>
    </source>
</evidence>
<dbReference type="Pfam" id="PF10988">
    <property type="entry name" value="DUF2807"/>
    <property type="match status" value="1"/>
</dbReference>
<reference evidence="4" key="1">
    <citation type="journal article" date="2019" name="Int. J. Syst. Evol. Microbiol.">
        <title>The Global Catalogue of Microorganisms (GCM) 10K type strain sequencing project: providing services to taxonomists for standard genome sequencing and annotation.</title>
        <authorList>
            <consortium name="The Broad Institute Genomics Platform"/>
            <consortium name="The Broad Institute Genome Sequencing Center for Infectious Disease"/>
            <person name="Wu L."/>
            <person name="Ma J."/>
        </authorList>
    </citation>
    <scope>NUCLEOTIDE SEQUENCE [LARGE SCALE GENOMIC DNA]</scope>
    <source>
        <strain evidence="4">JCM 17459</strain>
    </source>
</reference>
<evidence type="ECO:0000259" key="2">
    <source>
        <dbReference type="Pfam" id="PF10988"/>
    </source>
</evidence>
<proteinExistence type="predicted"/>
<keyword evidence="4" id="KW-1185">Reference proteome</keyword>
<dbReference type="Gene3D" id="2.160.20.120">
    <property type="match status" value="1"/>
</dbReference>
<feature type="domain" description="Putative auto-transporter adhesin head GIN" evidence="2">
    <location>
        <begin position="44"/>
        <end position="224"/>
    </location>
</feature>
<dbReference type="Proteomes" id="UP001499841">
    <property type="component" value="Unassembled WGS sequence"/>
</dbReference>
<sequence>MTTRTLTATLGLLSAVALLTAGCGIAGPTGAVTTEKHDVDASVTAVRLDGTGDLRVRTGGPAASLSVTAHESTLDELTTEVQDGVLVLGVRPGMRLRDLGPVTYDLVLPGLDAIGVQGTGDVAASLTPGDSLRIAVEGTGEVRATDVDVDDLLVEIDGTGSVGLAGTARSQEVRIGGTGSYEGAALSSENAVVTLSGTGSADVEASRSLSATVEGTGSVTYGGGADVTSRVDGLGTVRER</sequence>
<accession>A0ABP8ETV4</accession>
<evidence type="ECO:0000313" key="3">
    <source>
        <dbReference type="EMBL" id="GAA4287424.1"/>
    </source>
</evidence>
<name>A0ABP8ETV4_9MICO</name>
<dbReference type="PROSITE" id="PS51257">
    <property type="entry name" value="PROKAR_LIPOPROTEIN"/>
    <property type="match status" value="1"/>
</dbReference>
<feature type="chain" id="PRO_5045629516" description="Putative auto-transporter adhesin head GIN domain-containing protein" evidence="1">
    <location>
        <begin position="27"/>
        <end position="240"/>
    </location>
</feature>
<organism evidence="3 4">
    <name type="scientific">Georgenia daeguensis</name>
    <dbReference type="NCBI Taxonomy" id="908355"/>
    <lineage>
        <taxon>Bacteria</taxon>
        <taxon>Bacillati</taxon>
        <taxon>Actinomycetota</taxon>
        <taxon>Actinomycetes</taxon>
        <taxon>Micrococcales</taxon>
        <taxon>Bogoriellaceae</taxon>
        <taxon>Georgenia</taxon>
    </lineage>
</organism>
<dbReference type="RefSeq" id="WP_345040062.1">
    <property type="nucleotide sequence ID" value="NZ_BAABBA010000007.1"/>
</dbReference>
<protein>
    <recommendedName>
        <fullName evidence="2">Putative auto-transporter adhesin head GIN domain-containing protein</fullName>
    </recommendedName>
</protein>
<feature type="signal peptide" evidence="1">
    <location>
        <begin position="1"/>
        <end position="26"/>
    </location>
</feature>
<comment type="caution">
    <text evidence="3">The sequence shown here is derived from an EMBL/GenBank/DDBJ whole genome shotgun (WGS) entry which is preliminary data.</text>
</comment>
<evidence type="ECO:0000313" key="4">
    <source>
        <dbReference type="Proteomes" id="UP001499841"/>
    </source>
</evidence>
<dbReference type="EMBL" id="BAABBA010000007">
    <property type="protein sequence ID" value="GAA4287424.1"/>
    <property type="molecule type" value="Genomic_DNA"/>
</dbReference>